<organism evidence="2 3">
    <name type="scientific">Rubrivirga litoralis</name>
    <dbReference type="NCBI Taxonomy" id="3075598"/>
    <lineage>
        <taxon>Bacteria</taxon>
        <taxon>Pseudomonadati</taxon>
        <taxon>Rhodothermota</taxon>
        <taxon>Rhodothermia</taxon>
        <taxon>Rhodothermales</taxon>
        <taxon>Rubricoccaceae</taxon>
        <taxon>Rubrivirga</taxon>
    </lineage>
</organism>
<dbReference type="InterPro" id="IPR051200">
    <property type="entry name" value="Host-pathogen_enzymatic-act"/>
</dbReference>
<dbReference type="InterPro" id="IPR011048">
    <property type="entry name" value="Haem_d1_sf"/>
</dbReference>
<reference evidence="2 3" key="1">
    <citation type="submission" date="2023-09" db="EMBL/GenBank/DDBJ databases">
        <authorList>
            <person name="Rey-Velasco X."/>
        </authorList>
    </citation>
    <scope>NUCLEOTIDE SEQUENCE [LARGE SCALE GENOMIC DNA]</scope>
    <source>
        <strain evidence="2 3">F394</strain>
    </source>
</reference>
<evidence type="ECO:0000313" key="2">
    <source>
        <dbReference type="EMBL" id="MDT0630664.1"/>
    </source>
</evidence>
<evidence type="ECO:0000313" key="3">
    <source>
        <dbReference type="Proteomes" id="UP001267426"/>
    </source>
</evidence>
<accession>A0ABU3BMZ5</accession>
<dbReference type="PANTHER" id="PTHR47197:SF3">
    <property type="entry name" value="DIHYDRO-HEME D1 DEHYDROGENASE"/>
    <property type="match status" value="1"/>
</dbReference>
<protein>
    <recommendedName>
        <fullName evidence="4">DNA-binding beta-propeller fold protein YncE</fullName>
    </recommendedName>
</protein>
<evidence type="ECO:0008006" key="4">
    <source>
        <dbReference type="Google" id="ProtNLM"/>
    </source>
</evidence>
<dbReference type="PROSITE" id="PS51257">
    <property type="entry name" value="PROKAR_LIPOPROTEIN"/>
    <property type="match status" value="1"/>
</dbReference>
<evidence type="ECO:0000256" key="1">
    <source>
        <dbReference type="SAM" id="SignalP"/>
    </source>
</evidence>
<dbReference type="PANTHER" id="PTHR47197">
    <property type="entry name" value="PROTEIN NIRF"/>
    <property type="match status" value="1"/>
</dbReference>
<dbReference type="RefSeq" id="WP_311661925.1">
    <property type="nucleotide sequence ID" value="NZ_JAVRHT010000003.1"/>
</dbReference>
<dbReference type="InterPro" id="IPR015943">
    <property type="entry name" value="WD40/YVTN_repeat-like_dom_sf"/>
</dbReference>
<keyword evidence="1" id="KW-0732">Signal</keyword>
<sequence length="539" mass="55806">MPRLALAVAALGAFALAGCGAPALTAAPPAAAAFDPAGVDYDAVASLDYDEYVRPLLVARNVLSATEGGAGDPAAYDLGDVVMAGPSGFVVPFDAEGSLMLRFVRDLPATAAIPFPNLRDLEPDELRFLARWIEDGARGADGRVPFADATDLLLAGVQGENHVAVVDAQTLRLIRRIDFDELGVPSAPYGPHHFAFEPDGSAAYVSLVSAGVVAKVALDLSLDPSSPAVLLAQSERGAFATPGMMSLDPSSQRLFVGRSTLSDPLANGFGVLDRETMEVELVATPFNVPHALAATPDGRYAITAELTGTQALSRALVYDVQTGDASIVPIPSDGEPRELIHFSILGAHHMGGMAGHAMGDHAMGEGGAGYPYTVTLTSRSTDEVLFFTLSEDGELVRTGSAPAGDGPYHAHANHDGSDLLIPDQRGDTVTILDAATRAPARLVEATPLSQPHSPAPSVDGSRFFVTSSNLDGAWTPEFVFNGPDGQPQEARAFGNLAAFSPSGEVLGVVQLGAYPSGLEPVRLPSGAGAGHGPMDHGDH</sequence>
<dbReference type="EMBL" id="JAVRHT010000003">
    <property type="protein sequence ID" value="MDT0630664.1"/>
    <property type="molecule type" value="Genomic_DNA"/>
</dbReference>
<dbReference type="SUPFAM" id="SSF51004">
    <property type="entry name" value="C-terminal (heme d1) domain of cytochrome cd1-nitrite reductase"/>
    <property type="match status" value="1"/>
</dbReference>
<dbReference type="Proteomes" id="UP001267426">
    <property type="component" value="Unassembled WGS sequence"/>
</dbReference>
<feature type="signal peptide" evidence="1">
    <location>
        <begin position="1"/>
        <end position="26"/>
    </location>
</feature>
<dbReference type="Gene3D" id="2.130.10.10">
    <property type="entry name" value="YVTN repeat-like/Quinoprotein amine dehydrogenase"/>
    <property type="match status" value="2"/>
</dbReference>
<gene>
    <name evidence="2" type="ORF">RM540_02795</name>
</gene>
<feature type="chain" id="PRO_5046471721" description="DNA-binding beta-propeller fold protein YncE" evidence="1">
    <location>
        <begin position="27"/>
        <end position="539"/>
    </location>
</feature>
<keyword evidence="3" id="KW-1185">Reference proteome</keyword>
<name>A0ABU3BMZ5_9BACT</name>
<comment type="caution">
    <text evidence="2">The sequence shown here is derived from an EMBL/GenBank/DDBJ whole genome shotgun (WGS) entry which is preliminary data.</text>
</comment>
<proteinExistence type="predicted"/>